<comment type="caution">
    <text evidence="11">The sequence shown here is derived from an EMBL/GenBank/DDBJ whole genome shotgun (WGS) entry which is preliminary data.</text>
</comment>
<dbReference type="Gene3D" id="3.30.1960.10">
    <property type="entry name" value="tRNA wybutosine-synthesizing-like"/>
    <property type="match status" value="1"/>
</dbReference>
<evidence type="ECO:0000256" key="9">
    <source>
        <dbReference type="SAM" id="MobiDB-lite"/>
    </source>
</evidence>
<evidence type="ECO:0000256" key="4">
    <source>
        <dbReference type="ARBA" id="ARBA00022679"/>
    </source>
</evidence>
<comment type="similarity">
    <text evidence="1">Belongs to the TYW3 family.</text>
</comment>
<keyword evidence="4" id="KW-0808">Transferase</keyword>
<evidence type="ECO:0000256" key="3">
    <source>
        <dbReference type="ARBA" id="ARBA00022603"/>
    </source>
</evidence>
<evidence type="ECO:0000256" key="1">
    <source>
        <dbReference type="ARBA" id="ARBA00008569"/>
    </source>
</evidence>
<dbReference type="PANTHER" id="PTHR48418:SF1">
    <property type="entry name" value="TRNA WYBUTOSINE-SYNTHESIZING PROTEIN 3"/>
    <property type="match status" value="1"/>
</dbReference>
<keyword evidence="12" id="KW-1185">Reference proteome</keyword>
<proteinExistence type="inferred from homology"/>
<feature type="compositionally biased region" description="Basic and acidic residues" evidence="9">
    <location>
        <begin position="374"/>
        <end position="383"/>
    </location>
</feature>
<keyword evidence="6" id="KW-0819">tRNA processing</keyword>
<protein>
    <recommendedName>
        <fullName evidence="2">tRNA(Phe) 7-[(3-amino-3-carboxypropyl)-4-demethylwyosine(37)-N(4)]-methyltransferase</fullName>
        <ecNumber evidence="2">2.1.1.282</ecNumber>
    </recommendedName>
    <alternativeName>
        <fullName evidence="7">tRNA(Phe) 7-((3-amino-3-carboxypropyl)-4-demethylwyosine(37)-N(4))-methyltransferase</fullName>
    </alternativeName>
</protein>
<dbReference type="GO" id="GO:0032259">
    <property type="term" value="P:methylation"/>
    <property type="evidence" value="ECO:0007669"/>
    <property type="project" value="UniProtKB-KW"/>
</dbReference>
<sequence>MCSAHRSTYTEIDLSASAWDQRTKLGAKSVRGCDFLAGSGMKYFSLLDPSVGSCANDGAFNNELAYNSGLDMRQKLEQSAAAMKDIVKAVDGAYGITEALARGTVPIIPKSVSALHYTIHTKYNETYSDVEWYSLRDGCQWLTHWSGVCESVCWQYTALYIGFAGLADDLCVPPWDVEAGTFLYHGLALKNIIDMLCKFGPKGASAWYSYLWNAMMRSVWLQYLEKVGAEIAKCTPQASKSDIRMQYQSKGMVMHAVKTRTTTGSLECCLAAVLAARGVARGDTRRLNVRINTSTMSDGFTSRKKAILVALNSDTPDKSPKGYVDEPLLPLIVLINNHNDYVTTSSCSGRICTYLEGLDESSAVETEESVEDSSLERQDERSSDGNGDDDAQVSKGYEENTSLAAVEAAKRAKGGQWLYVSHDPITITPEQDSGDQHWIVDTLFGPEAHRVVLMEEEGSKQGINLSPHKASDIARSQLVYFKFEPMILHIEASTPLAAKTFLNHSLFSGYRNSGILPSAKRTMLAIRSTLKIDTPIAYIPSTPSETESKIHLMVSLTYLRVLIELSNDKFRMNVSQISRFEKRLTEHLLKDDNDLGNKKMGDQGEWEDKEARRERKRKEGLIKQQQAAKAKIEADARRATAAEDGAVNATTATFEKDDQAPAEQ</sequence>
<dbReference type="SUPFAM" id="SSF111278">
    <property type="entry name" value="SSo0622-like"/>
    <property type="match status" value="1"/>
</dbReference>
<dbReference type="Proteomes" id="UP000703661">
    <property type="component" value="Unassembled WGS sequence"/>
</dbReference>
<keyword evidence="5" id="KW-0949">S-adenosyl-L-methionine</keyword>
<dbReference type="PANTHER" id="PTHR48418">
    <property type="entry name" value="TRNA WYBUTOSINE-SYNTHESIZING PROTEIN 3"/>
    <property type="match status" value="1"/>
</dbReference>
<dbReference type="AlphaFoldDB" id="A0A9P6MZD7"/>
<evidence type="ECO:0000256" key="8">
    <source>
        <dbReference type="ARBA" id="ARBA00049202"/>
    </source>
</evidence>
<evidence type="ECO:0000256" key="6">
    <source>
        <dbReference type="ARBA" id="ARBA00022694"/>
    </source>
</evidence>
<dbReference type="Pfam" id="PF02676">
    <property type="entry name" value="TYW3"/>
    <property type="match status" value="1"/>
</dbReference>
<dbReference type="GO" id="GO:0008168">
    <property type="term" value="F:methyltransferase activity"/>
    <property type="evidence" value="ECO:0007669"/>
    <property type="project" value="UniProtKB-KW"/>
</dbReference>
<evidence type="ECO:0000313" key="11">
    <source>
        <dbReference type="EMBL" id="KAG0018074.1"/>
    </source>
</evidence>
<evidence type="ECO:0000256" key="5">
    <source>
        <dbReference type="ARBA" id="ARBA00022691"/>
    </source>
</evidence>
<feature type="compositionally biased region" description="Basic and acidic residues" evidence="9">
    <location>
        <begin position="609"/>
        <end position="621"/>
    </location>
</feature>
<comment type="catalytic activity">
    <reaction evidence="8">
        <text>4-demethyl-7-[(3S)-3-amino-3-carboxypropyl]wyosine(37) in tRNA(Phe) + S-adenosyl-L-methionine = 7-[(3S)-3-amino-3-carboxypropyl]wyosine(37) in tRNA(Phe) + S-adenosyl-L-homocysteine + H(+)</text>
        <dbReference type="Rhea" id="RHEA:36635"/>
        <dbReference type="Rhea" id="RHEA-COMP:10378"/>
        <dbReference type="Rhea" id="RHEA-COMP:10379"/>
        <dbReference type="ChEBI" id="CHEBI:15378"/>
        <dbReference type="ChEBI" id="CHEBI:57856"/>
        <dbReference type="ChEBI" id="CHEBI:59789"/>
        <dbReference type="ChEBI" id="CHEBI:73543"/>
        <dbReference type="ChEBI" id="CHEBI:73550"/>
        <dbReference type="EC" id="2.1.1.282"/>
    </reaction>
</comment>
<evidence type="ECO:0000256" key="2">
    <source>
        <dbReference type="ARBA" id="ARBA00012750"/>
    </source>
</evidence>
<name>A0A9P6MZD7_9FUNG</name>
<evidence type="ECO:0000259" key="10">
    <source>
        <dbReference type="Pfam" id="PF02676"/>
    </source>
</evidence>
<evidence type="ECO:0000256" key="7">
    <source>
        <dbReference type="ARBA" id="ARBA00030554"/>
    </source>
</evidence>
<accession>A0A9P6MZD7</accession>
<dbReference type="InterPro" id="IPR036602">
    <property type="entry name" value="tRNA_yW-synthesising-like_sf"/>
</dbReference>
<dbReference type="GO" id="GO:0008033">
    <property type="term" value="P:tRNA processing"/>
    <property type="evidence" value="ECO:0007669"/>
    <property type="project" value="UniProtKB-KW"/>
</dbReference>
<dbReference type="EMBL" id="JAAAID010000391">
    <property type="protein sequence ID" value="KAG0018074.1"/>
    <property type="molecule type" value="Genomic_DNA"/>
</dbReference>
<feature type="region of interest" description="Disordered" evidence="9">
    <location>
        <begin position="362"/>
        <end position="394"/>
    </location>
</feature>
<feature type="compositionally biased region" description="Basic and acidic residues" evidence="9">
    <location>
        <begin position="592"/>
        <end position="602"/>
    </location>
</feature>
<feature type="compositionally biased region" description="Basic and acidic residues" evidence="9">
    <location>
        <begin position="654"/>
        <end position="664"/>
    </location>
</feature>
<keyword evidence="3" id="KW-0489">Methyltransferase</keyword>
<evidence type="ECO:0000313" key="12">
    <source>
        <dbReference type="Proteomes" id="UP000703661"/>
    </source>
</evidence>
<feature type="domain" description="tRNA wybutosine-synthesizing protein" evidence="10">
    <location>
        <begin position="303"/>
        <end position="585"/>
    </location>
</feature>
<feature type="region of interest" description="Disordered" evidence="9">
    <location>
        <begin position="592"/>
        <end position="664"/>
    </location>
</feature>
<organism evidence="11 12">
    <name type="scientific">Entomortierella chlamydospora</name>
    <dbReference type="NCBI Taxonomy" id="101097"/>
    <lineage>
        <taxon>Eukaryota</taxon>
        <taxon>Fungi</taxon>
        <taxon>Fungi incertae sedis</taxon>
        <taxon>Mucoromycota</taxon>
        <taxon>Mortierellomycotina</taxon>
        <taxon>Mortierellomycetes</taxon>
        <taxon>Mortierellales</taxon>
        <taxon>Mortierellaceae</taxon>
        <taxon>Entomortierella</taxon>
    </lineage>
</organism>
<dbReference type="InterPro" id="IPR003827">
    <property type="entry name" value="tRNA_yW-synthesising"/>
</dbReference>
<dbReference type="EC" id="2.1.1.282" evidence="2"/>
<feature type="compositionally biased region" description="Basic and acidic residues" evidence="9">
    <location>
        <begin position="630"/>
        <end position="641"/>
    </location>
</feature>
<gene>
    <name evidence="11" type="ORF">BGZ80_007586</name>
</gene>
<reference evidence="11" key="1">
    <citation type="journal article" date="2020" name="Fungal Divers.">
        <title>Resolving the Mortierellaceae phylogeny through synthesis of multi-gene phylogenetics and phylogenomics.</title>
        <authorList>
            <person name="Vandepol N."/>
            <person name="Liber J."/>
            <person name="Desiro A."/>
            <person name="Na H."/>
            <person name="Kennedy M."/>
            <person name="Barry K."/>
            <person name="Grigoriev I.V."/>
            <person name="Miller A.N."/>
            <person name="O'Donnell K."/>
            <person name="Stajich J.E."/>
            <person name="Bonito G."/>
        </authorList>
    </citation>
    <scope>NUCLEOTIDE SEQUENCE</scope>
    <source>
        <strain evidence="11">NRRL 2769</strain>
    </source>
</reference>